<feature type="binding site" evidence="11">
    <location>
        <position position="122"/>
    </location>
    <ligand>
        <name>Mn(2+)</name>
        <dbReference type="ChEBI" id="CHEBI:29035"/>
    </ligand>
</feature>
<dbReference type="InterPro" id="IPR011051">
    <property type="entry name" value="RmlC_Cupin_sf"/>
</dbReference>
<comment type="subcellular location">
    <subcellularLocation>
        <location evidence="2 13">Secreted</location>
        <location evidence="2 13">Extracellular space</location>
        <location evidence="2 13">Apoplast</location>
    </subcellularLocation>
</comment>
<feature type="binding site" evidence="11">
    <location>
        <position position="129"/>
    </location>
    <ligand>
        <name>Mn(2+)</name>
        <dbReference type="ChEBI" id="CHEBI:29035"/>
    </ligand>
</feature>
<dbReference type="FunFam" id="2.60.120.10:FF:000005">
    <property type="entry name" value="Germin-like protein subfamily 1 member 8"/>
    <property type="match status" value="1"/>
</dbReference>
<evidence type="ECO:0000256" key="7">
    <source>
        <dbReference type="ARBA" id="ARBA00023157"/>
    </source>
</evidence>
<dbReference type="GO" id="GO:0030145">
    <property type="term" value="F:manganese ion binding"/>
    <property type="evidence" value="ECO:0007669"/>
    <property type="project" value="UniProtKB-UniRule"/>
</dbReference>
<dbReference type="InterPro" id="IPR019780">
    <property type="entry name" value="Germin_Mn-BS"/>
</dbReference>
<dbReference type="CDD" id="cd02241">
    <property type="entry name" value="cupin_OxOx"/>
    <property type="match status" value="1"/>
</dbReference>
<reference evidence="15" key="1">
    <citation type="submission" date="2022-08" db="EMBL/GenBank/DDBJ databases">
        <authorList>
            <person name="Gutierrez-Valencia J."/>
        </authorList>
    </citation>
    <scope>NUCLEOTIDE SEQUENCE</scope>
</reference>
<feature type="binding site" evidence="10">
    <location>
        <position position="124"/>
    </location>
    <ligand>
        <name>oxalate</name>
        <dbReference type="ChEBI" id="CHEBI:30623"/>
    </ligand>
</feature>
<evidence type="ECO:0000256" key="4">
    <source>
        <dbReference type="ARBA" id="ARBA00022523"/>
    </source>
</evidence>
<keyword evidence="4 13" id="KW-0052">Apoplast</keyword>
<dbReference type="Gene3D" id="2.60.120.10">
    <property type="entry name" value="Jelly Rolls"/>
    <property type="match status" value="1"/>
</dbReference>
<dbReference type="InterPro" id="IPR001929">
    <property type="entry name" value="Germin"/>
</dbReference>
<feature type="disulfide bond" evidence="12">
    <location>
        <begin position="42"/>
        <end position="59"/>
    </location>
</feature>
<protein>
    <recommendedName>
        <fullName evidence="13">Germin-like protein</fullName>
    </recommendedName>
</protein>
<feature type="domain" description="Cupin type-1" evidence="14">
    <location>
        <begin position="73"/>
        <end position="224"/>
    </location>
</feature>
<evidence type="ECO:0000256" key="2">
    <source>
        <dbReference type="ARBA" id="ARBA00004271"/>
    </source>
</evidence>
<dbReference type="SUPFAM" id="SSF51182">
    <property type="entry name" value="RmlC-like cupins"/>
    <property type="match status" value="1"/>
</dbReference>
<dbReference type="Pfam" id="PF00190">
    <property type="entry name" value="Cupin_1"/>
    <property type="match status" value="1"/>
</dbReference>
<accession>A0AAV0LHC3</accession>
<dbReference type="InterPro" id="IPR014710">
    <property type="entry name" value="RmlC-like_jellyroll"/>
</dbReference>
<evidence type="ECO:0000256" key="8">
    <source>
        <dbReference type="ARBA" id="ARBA00023180"/>
    </source>
</evidence>
<feature type="binding site" evidence="11">
    <location>
        <position position="124"/>
    </location>
    <ligand>
        <name>Mn(2+)</name>
        <dbReference type="ChEBI" id="CHEBI:29035"/>
    </ligand>
</feature>
<name>A0AAV0LHC3_9ROSI</name>
<feature type="signal peptide" evidence="13">
    <location>
        <begin position="1"/>
        <end position="32"/>
    </location>
</feature>
<evidence type="ECO:0000256" key="6">
    <source>
        <dbReference type="ARBA" id="ARBA00022723"/>
    </source>
</evidence>
<keyword evidence="13" id="KW-0732">Signal</keyword>
<keyword evidence="5 13" id="KW-0964">Secreted</keyword>
<dbReference type="InterPro" id="IPR006045">
    <property type="entry name" value="Cupin_1"/>
</dbReference>
<dbReference type="EMBL" id="CAMGYJ010000006">
    <property type="protein sequence ID" value="CAI0433790.1"/>
    <property type="molecule type" value="Genomic_DNA"/>
</dbReference>
<evidence type="ECO:0000256" key="13">
    <source>
        <dbReference type="RuleBase" id="RU366015"/>
    </source>
</evidence>
<keyword evidence="6 10" id="KW-0479">Metal-binding</keyword>
<evidence type="ECO:0000256" key="12">
    <source>
        <dbReference type="PIRSR" id="PIRSR601929-3"/>
    </source>
</evidence>
<dbReference type="AlphaFoldDB" id="A0AAV0LHC3"/>
<evidence type="ECO:0000256" key="10">
    <source>
        <dbReference type="PIRSR" id="PIRSR601929-1"/>
    </source>
</evidence>
<comment type="caution">
    <text evidence="15">The sequence shown here is derived from an EMBL/GenBank/DDBJ whole genome shotgun (WGS) entry which is preliminary data.</text>
</comment>
<comment type="similarity">
    <text evidence="3 13">Belongs to the germin family.</text>
</comment>
<evidence type="ECO:0000256" key="9">
    <source>
        <dbReference type="ARBA" id="ARBA00023211"/>
    </source>
</evidence>
<evidence type="ECO:0000259" key="14">
    <source>
        <dbReference type="SMART" id="SM00835"/>
    </source>
</evidence>
<feature type="binding site" evidence="11">
    <location>
        <position position="170"/>
    </location>
    <ligand>
        <name>Mn(2+)</name>
        <dbReference type="ChEBI" id="CHEBI:29035"/>
    </ligand>
</feature>
<dbReference type="Proteomes" id="UP001154282">
    <property type="component" value="Unassembled WGS sequence"/>
</dbReference>
<dbReference type="GO" id="GO:0048046">
    <property type="term" value="C:apoplast"/>
    <property type="evidence" value="ECO:0007669"/>
    <property type="project" value="UniProtKB-SubCell"/>
</dbReference>
<evidence type="ECO:0000256" key="11">
    <source>
        <dbReference type="PIRSR" id="PIRSR601929-2"/>
    </source>
</evidence>
<feature type="chain" id="PRO_5043113556" description="Germin-like protein" evidence="13">
    <location>
        <begin position="33"/>
        <end position="234"/>
    </location>
</feature>
<sequence length="234" mass="25311">MEGVAHLLLQAYTLLAATLLITTANFSHPTAAYDPNPLQDLCVAVNHSIHGVYVNGKFCKDPRKVSPNDFFYTGLNVPRRTSNRLGVNVTLLTADSIPGLNTMGLSLGRVDLAANGGLNPPHHHPRASEIFYLIKGTLYVGFITANPTHRLFAKILTAGDVFVFPLGLIHFQWNIGSRQAVGFAILNSQNPGVVTTANTLFGAVPAVLSDVLAKAFQLDVATVEYLQQLPWQNP</sequence>
<evidence type="ECO:0000313" key="16">
    <source>
        <dbReference type="Proteomes" id="UP001154282"/>
    </source>
</evidence>
<dbReference type="SMART" id="SM00835">
    <property type="entry name" value="Cupin_1"/>
    <property type="match status" value="1"/>
</dbReference>
<keyword evidence="9 10" id="KW-0464">Manganese</keyword>
<evidence type="ECO:0000256" key="3">
    <source>
        <dbReference type="ARBA" id="ARBA00007456"/>
    </source>
</evidence>
<feature type="binding site" evidence="10">
    <location>
        <position position="129"/>
    </location>
    <ligand>
        <name>oxalate</name>
        <dbReference type="ChEBI" id="CHEBI:30623"/>
    </ligand>
</feature>
<keyword evidence="8" id="KW-0325">Glycoprotein</keyword>
<feature type="binding site" evidence="10">
    <location>
        <position position="119"/>
    </location>
    <ligand>
        <name>oxalate</name>
        <dbReference type="ChEBI" id="CHEBI:30623"/>
    </ligand>
</feature>
<evidence type="ECO:0000256" key="5">
    <source>
        <dbReference type="ARBA" id="ARBA00022525"/>
    </source>
</evidence>
<dbReference type="PANTHER" id="PTHR31238">
    <property type="entry name" value="GERMIN-LIKE PROTEIN SUBFAMILY 3 MEMBER 3"/>
    <property type="match status" value="1"/>
</dbReference>
<organism evidence="15 16">
    <name type="scientific">Linum tenue</name>
    <dbReference type="NCBI Taxonomy" id="586396"/>
    <lineage>
        <taxon>Eukaryota</taxon>
        <taxon>Viridiplantae</taxon>
        <taxon>Streptophyta</taxon>
        <taxon>Embryophyta</taxon>
        <taxon>Tracheophyta</taxon>
        <taxon>Spermatophyta</taxon>
        <taxon>Magnoliopsida</taxon>
        <taxon>eudicotyledons</taxon>
        <taxon>Gunneridae</taxon>
        <taxon>Pentapetalae</taxon>
        <taxon>rosids</taxon>
        <taxon>fabids</taxon>
        <taxon>Malpighiales</taxon>
        <taxon>Linaceae</taxon>
        <taxon>Linum</taxon>
    </lineage>
</organism>
<evidence type="ECO:0000313" key="15">
    <source>
        <dbReference type="EMBL" id="CAI0433790.1"/>
    </source>
</evidence>
<dbReference type="PROSITE" id="PS00725">
    <property type="entry name" value="GERMIN"/>
    <property type="match status" value="1"/>
</dbReference>
<keyword evidence="7 12" id="KW-1015">Disulfide bond</keyword>
<gene>
    <name evidence="15" type="ORF">LITE_LOCUS24037</name>
</gene>
<proteinExistence type="inferred from homology"/>
<dbReference type="PRINTS" id="PR00325">
    <property type="entry name" value="GERMIN"/>
</dbReference>
<comment type="function">
    <text evidence="1">May play a role in plant defense. Probably has no oxalate oxidase activity even if the active site is conserved.</text>
</comment>
<keyword evidence="16" id="KW-1185">Reference proteome</keyword>
<evidence type="ECO:0000256" key="1">
    <source>
        <dbReference type="ARBA" id="ARBA00003629"/>
    </source>
</evidence>